<sequence>MVTCPLKTCGRKSIAPLHGHVSAAISLRIVSSSKSRAARGFYESLPVTILVDCSERTSRLSTDFVLQHALPATVTRRTTFDAVVIVSAAGTLEVLATGGRYRTSLPLTMSPTGAYDVVLGSDWMSAVSDAVENGLGALPTPHGVWVPDRPFVEDPMTFVNENNPAAGCSSRREGFLPERDRAHVHDVTTAFVDALAVSDGEEPDVEMHCTPHGDSVADQPLVEDSTTFVTEDDPLAGCSSRLEGSLPERGRPDVQDVSVAFADAVGHAGFMRLSREQLFCRLQSHGLVPNEDTALSTLQEMLILHLESGECIRESHRGCICLCRQHDIVHGTLSSEEVVLQFRVQYLQALATRIRLRAARAFLRSLGLPYETSDSLGMLRRRIRAYVSVLKKAKYTMRRRSNRACEREEYEDSHARHMKDVCQNWPRVVGDTLKEKLVKLFHEETSADKLRTVPCACCAESVLLADSEVVSLADMPLDLLVCPEYMKNVGYELPLPFANGPEHLKDVLLDPEGVTEDRSKATMCSSCLRALRAHRMPDLALANGLYVGPRIPPELDLTIVEEVMIALSRAKCCIIHLKDENEVKNNREVVLPNMQRALKGNIIIHPQRPGPLVSVLPASIEDTLSLVCVIFAGTRPPTREWLRDHAKPLAARPERLRRALYWLKANNPEYRDVEIDEHILNELPQDGMLPFSIETVSRTSAQDSAVSRYDATDQISSAAEAPRQEIPSAVTFQSVVLTDVNGTAPANELRAAAVRHVKEKGGAFLQYPHDPCPVNEFCDPSLLPKIFPTLFPYGVGGAEHPLRKRAVSFKRHIRHLMALADDRFQVHRSFLFIVFNILQRREILLKSKLKVKKKILSLLLARRCEHGQAELATNDDERVVLRLMKEVRLVTGNVAGTQGSRLTMRNQIRATMTEMGPPAFYLTINPADLYNPIVRFLAGKEILSEANRTNSVWDQSLLVARNPFIASRFFDICMKTFIKCILRYDPESEDAKLEGGILGHVKSFYGCVESQGRGTLHCHMVIWVEGGLDPNQIRDRVLAGDNEFAANLIQFLDDTVSTEIPAHPDGVDIPHNGQHPCSMHGPLCAHHGRHAVEEDLHHLARKCQTHKHTLTCYKYCKPGEPRTCRFDLDKDNVIGLTTFNDRGELTPRCLDGMVNNFNATILRAMRCNMDIKFISSGEAAKAVIFYITDYITKSEMKAHVAYAALELAIKKLATADDCDDPFEMRAKRLLQKCAFALVSHQEMPAPQVAMLLENHELCYRSHQYANLYWTSVEGYLESLDPSPECSARTSDNVEAAKTNDRDDDSSSTTSSDADTSLSDDNFSDMGDDDADVALGEEDTDEVTVATDLDGSIVPVAEQVSDYIYRGTMLNDLCMWDFIRSVEKTRGQHSSQDEDHALDDVLCDSSLVRPGCSFLDEHTEATRRYLKILHPSRRYIVVPIGPALPRRDQPDIYSRYCRIMLSVFKPWRKASDLREPGQSWKDAFEEFESGASADVQRMLYNIQFLYECKDSREDHFRNRAHLRKMRLSDVVNAGDELGMDSADNMEDVDLLAHVDEVFRVNAPAKARSDENVLSCLSVVDDYGLYSWASNDNPIDQYRAYVPLDRSLEKEWEKYYNKRRSDLKRKNIQPEVPSSLTQSDSIATIEVQSPLDLREALQTQMPLAAELGSSISQRPCARDCSIESVLSEWTLNTEQSLAFRIIASHVEHNSCPEKPLRMFLGGPGGTGKSRVIDALRSFFERRGEARRFRLASYTGVAARHISGMTLHAALGISPDTGLPRPGSKAHHDLSAMWEGVDFFFVDEVSMIGCEMLGEINEALILAKGVDEPFGGVHVVFAGDFAQLPPVGETRLFGPFDTGNSKNTTNTRKELGVLGKLLWLSVNTVVNLTEPMRQSGVHNQRFVDLLSRLRTGNCTDDDYTLLCTRIMRTKLTDDEKLQWRDAPAIVYDNATKDALNIRAVHAFARAKGSEPVWYSCTDKHKRRVLADPVLKSRLRDMHSGQTKGLLGSIPLIPGMKVIVTKNFDVVAGVVNGSVGVLRDVRYHTNAAEEKNISSCLVAVPDADQHQMSEAQTDEVPILNDTVYFRLNQPYSKKGLSIARTQIALQPAYAFTAHRVQGQTYDHVVVDLQGCRGSEAPYVMLSRATSLDGLLLLRPFDKNKICAGPAEGLRIEWNRLRRLELLTLVHWCTGETAERAQLELTAMGDDFPEVHSFDVPKDSQKRLQRLRELQNNVDRAFGPSRKRKSVDHKRRAPVAKKRRTGGA</sequence>
<proteinExistence type="predicted"/>
<organism evidence="1 2">
    <name type="scientific">Phlebia brevispora</name>
    <dbReference type="NCBI Taxonomy" id="194682"/>
    <lineage>
        <taxon>Eukaryota</taxon>
        <taxon>Fungi</taxon>
        <taxon>Dikarya</taxon>
        <taxon>Basidiomycota</taxon>
        <taxon>Agaricomycotina</taxon>
        <taxon>Agaricomycetes</taxon>
        <taxon>Polyporales</taxon>
        <taxon>Meruliaceae</taxon>
        <taxon>Phlebia</taxon>
    </lineage>
</organism>
<protein>
    <submittedName>
        <fullName evidence="1">Uncharacterized protein</fullName>
    </submittedName>
</protein>
<keyword evidence="2" id="KW-1185">Reference proteome</keyword>
<evidence type="ECO:0000313" key="2">
    <source>
        <dbReference type="Proteomes" id="UP001148662"/>
    </source>
</evidence>
<accession>A0ACC1SD78</accession>
<evidence type="ECO:0000313" key="1">
    <source>
        <dbReference type="EMBL" id="KAJ3537287.1"/>
    </source>
</evidence>
<gene>
    <name evidence="1" type="ORF">NM688_g6714</name>
</gene>
<reference evidence="1" key="1">
    <citation type="submission" date="2022-07" db="EMBL/GenBank/DDBJ databases">
        <title>Genome Sequence of Phlebia brevispora.</title>
        <authorList>
            <person name="Buettner E."/>
        </authorList>
    </citation>
    <scope>NUCLEOTIDE SEQUENCE</scope>
    <source>
        <strain evidence="1">MPL23</strain>
    </source>
</reference>
<dbReference type="Proteomes" id="UP001148662">
    <property type="component" value="Unassembled WGS sequence"/>
</dbReference>
<comment type="caution">
    <text evidence="1">The sequence shown here is derived from an EMBL/GenBank/DDBJ whole genome shotgun (WGS) entry which is preliminary data.</text>
</comment>
<name>A0ACC1SD78_9APHY</name>
<dbReference type="EMBL" id="JANHOG010001424">
    <property type="protein sequence ID" value="KAJ3537287.1"/>
    <property type="molecule type" value="Genomic_DNA"/>
</dbReference>